<evidence type="ECO:0000256" key="3">
    <source>
        <dbReference type="ARBA" id="ARBA00023295"/>
    </source>
</evidence>
<dbReference type="EMBL" id="CP139558">
    <property type="protein sequence ID" value="WPU97167.1"/>
    <property type="molecule type" value="Genomic_DNA"/>
</dbReference>
<keyword evidence="5" id="KW-1185">Reference proteome</keyword>
<reference evidence="4 5" key="1">
    <citation type="submission" date="2023-11" db="EMBL/GenBank/DDBJ databases">
        <title>Analysis of the Genomes of Mucilaginibacter gossypii cycad 4 and M. sabulilitoris SNA2: microbes with the potential for plant growth promotion.</title>
        <authorList>
            <person name="Hirsch A.M."/>
            <person name="Humm E."/>
            <person name="Rubbi M."/>
            <person name="Del Vecchio G."/>
            <person name="Ha S.M."/>
            <person name="Pellegrini M."/>
            <person name="Gunsalus R.P."/>
        </authorList>
    </citation>
    <scope>NUCLEOTIDE SEQUENCE [LARGE SCALE GENOMIC DNA]</scope>
    <source>
        <strain evidence="4 5">SNA2</strain>
    </source>
</reference>
<gene>
    <name evidence="4" type="ORF">SNE25_26100</name>
</gene>
<dbReference type="InterPro" id="IPR023296">
    <property type="entry name" value="Glyco_hydro_beta-prop_sf"/>
</dbReference>
<protein>
    <submittedName>
        <fullName evidence="4">Family 43 glycosylhydrolase</fullName>
    </submittedName>
</protein>
<evidence type="ECO:0000313" key="5">
    <source>
        <dbReference type="Proteomes" id="UP001324380"/>
    </source>
</evidence>
<dbReference type="Pfam" id="PF04616">
    <property type="entry name" value="Glyco_hydro_43"/>
    <property type="match status" value="1"/>
</dbReference>
<dbReference type="SUPFAM" id="SSF75005">
    <property type="entry name" value="Arabinanase/levansucrase/invertase"/>
    <property type="match status" value="1"/>
</dbReference>
<name>A0ABZ0TWA5_9SPHI</name>
<evidence type="ECO:0000256" key="2">
    <source>
        <dbReference type="ARBA" id="ARBA00022801"/>
    </source>
</evidence>
<organism evidence="4 5">
    <name type="scientific">Mucilaginibacter sabulilitoris</name>
    <dbReference type="NCBI Taxonomy" id="1173583"/>
    <lineage>
        <taxon>Bacteria</taxon>
        <taxon>Pseudomonadati</taxon>
        <taxon>Bacteroidota</taxon>
        <taxon>Sphingobacteriia</taxon>
        <taxon>Sphingobacteriales</taxon>
        <taxon>Sphingobacteriaceae</taxon>
        <taxon>Mucilaginibacter</taxon>
    </lineage>
</organism>
<sequence length="83" mass="10007">MYWSTDLRNWHQSGYLFDKVPDWKSGSFWAQEYYKIKDTYYIYYTTRRKSDNASYISVATSKYLQGYEDILISFGLGKKGLLW</sequence>
<accession>A0ABZ0TWA5</accession>
<evidence type="ECO:0000256" key="1">
    <source>
        <dbReference type="ARBA" id="ARBA00009865"/>
    </source>
</evidence>
<comment type="similarity">
    <text evidence="1">Belongs to the glycosyl hydrolase 43 family.</text>
</comment>
<keyword evidence="3" id="KW-0326">Glycosidase</keyword>
<proteinExistence type="inferred from homology"/>
<dbReference type="InterPro" id="IPR006710">
    <property type="entry name" value="Glyco_hydro_43"/>
</dbReference>
<dbReference type="Proteomes" id="UP001324380">
    <property type="component" value="Chromosome"/>
</dbReference>
<dbReference type="Gene3D" id="2.115.10.20">
    <property type="entry name" value="Glycosyl hydrolase domain, family 43"/>
    <property type="match status" value="1"/>
</dbReference>
<keyword evidence="2" id="KW-0378">Hydrolase</keyword>
<evidence type="ECO:0000313" key="4">
    <source>
        <dbReference type="EMBL" id="WPU97167.1"/>
    </source>
</evidence>